<evidence type="ECO:0000313" key="6">
    <source>
        <dbReference type="Proteomes" id="UP000007875"/>
    </source>
</evidence>
<dbReference type="Gene3D" id="1.10.238.10">
    <property type="entry name" value="EF-hand"/>
    <property type="match status" value="1"/>
</dbReference>
<dbReference type="Ensembl" id="ENSCSAVT00000012218.1">
    <property type="protein sequence ID" value="ENSCSAVP00000012078.1"/>
    <property type="gene ID" value="ENSCSAVG00000007105.1"/>
</dbReference>
<dbReference type="CDD" id="cd00052">
    <property type="entry name" value="EH"/>
    <property type="match status" value="1"/>
</dbReference>
<name>H2Z3B6_CIOSA</name>
<dbReference type="eggNOG" id="KOG1955">
    <property type="taxonomic scope" value="Eukaryota"/>
</dbReference>
<dbReference type="InParanoid" id="H2Z3B6"/>
<dbReference type="Pfam" id="PF12763">
    <property type="entry name" value="EH"/>
    <property type="match status" value="1"/>
</dbReference>
<dbReference type="PROSITE" id="PS50031">
    <property type="entry name" value="EH"/>
    <property type="match status" value="1"/>
</dbReference>
<feature type="compositionally biased region" description="Polar residues" evidence="2">
    <location>
        <begin position="74"/>
        <end position="115"/>
    </location>
</feature>
<dbReference type="InterPro" id="IPR018247">
    <property type="entry name" value="EF_Hand_1_Ca_BS"/>
</dbReference>
<dbReference type="InterPro" id="IPR002048">
    <property type="entry name" value="EF_hand_dom"/>
</dbReference>
<dbReference type="InterPro" id="IPR000261">
    <property type="entry name" value="EH_dom"/>
</dbReference>
<feature type="region of interest" description="Disordered" evidence="2">
    <location>
        <begin position="1"/>
        <end position="137"/>
    </location>
</feature>
<keyword evidence="6" id="KW-1185">Reference proteome</keyword>
<evidence type="ECO:0000313" key="5">
    <source>
        <dbReference type="Ensembl" id="ENSCSAVP00000012078.1"/>
    </source>
</evidence>
<feature type="domain" description="EH" evidence="3">
    <location>
        <begin position="145"/>
        <end position="230"/>
    </location>
</feature>
<dbReference type="SMART" id="SM00027">
    <property type="entry name" value="EH"/>
    <property type="match status" value="1"/>
</dbReference>
<dbReference type="PROSITE" id="PS50222">
    <property type="entry name" value="EF_HAND_2"/>
    <property type="match status" value="1"/>
</dbReference>
<dbReference type="InterPro" id="IPR011992">
    <property type="entry name" value="EF-hand-dom_pair"/>
</dbReference>
<dbReference type="PROSITE" id="PS00018">
    <property type="entry name" value="EF_HAND_1"/>
    <property type="match status" value="1"/>
</dbReference>
<dbReference type="GO" id="GO:0005737">
    <property type="term" value="C:cytoplasm"/>
    <property type="evidence" value="ECO:0007669"/>
    <property type="project" value="TreeGrafter"/>
</dbReference>
<reference evidence="5" key="3">
    <citation type="submission" date="2025-09" db="UniProtKB">
        <authorList>
            <consortium name="Ensembl"/>
        </authorList>
    </citation>
    <scope>IDENTIFICATION</scope>
</reference>
<dbReference type="GeneTree" id="ENSGT00940000158080"/>
<evidence type="ECO:0000256" key="2">
    <source>
        <dbReference type="SAM" id="MobiDB-lite"/>
    </source>
</evidence>
<keyword evidence="1" id="KW-0106">Calcium</keyword>
<proteinExistence type="predicted"/>
<protein>
    <recommendedName>
        <fullName evidence="7">EF-hand domain-containing protein</fullName>
    </recommendedName>
</protein>
<dbReference type="GO" id="GO:0005509">
    <property type="term" value="F:calcium ion binding"/>
    <property type="evidence" value="ECO:0007669"/>
    <property type="project" value="InterPro"/>
</dbReference>
<dbReference type="STRING" id="51511.ENSCSAVP00000012078"/>
<dbReference type="SUPFAM" id="SSF47473">
    <property type="entry name" value="EF-hand"/>
    <property type="match status" value="1"/>
</dbReference>
<dbReference type="PANTHER" id="PTHR11216">
    <property type="entry name" value="EH DOMAIN"/>
    <property type="match status" value="1"/>
</dbReference>
<evidence type="ECO:0000259" key="3">
    <source>
        <dbReference type="PROSITE" id="PS50031"/>
    </source>
</evidence>
<dbReference type="GO" id="GO:0005886">
    <property type="term" value="C:plasma membrane"/>
    <property type="evidence" value="ECO:0007669"/>
    <property type="project" value="TreeGrafter"/>
</dbReference>
<organism evidence="5 6">
    <name type="scientific">Ciona savignyi</name>
    <name type="common">Pacific transparent sea squirt</name>
    <dbReference type="NCBI Taxonomy" id="51511"/>
    <lineage>
        <taxon>Eukaryota</taxon>
        <taxon>Metazoa</taxon>
        <taxon>Chordata</taxon>
        <taxon>Tunicata</taxon>
        <taxon>Ascidiacea</taxon>
        <taxon>Phlebobranchia</taxon>
        <taxon>Cionidae</taxon>
        <taxon>Ciona</taxon>
    </lineage>
</organism>
<evidence type="ECO:0000259" key="4">
    <source>
        <dbReference type="PROSITE" id="PS50222"/>
    </source>
</evidence>
<feature type="domain" description="EF-hand" evidence="4">
    <location>
        <begin position="178"/>
        <end position="213"/>
    </location>
</feature>
<feature type="compositionally biased region" description="Low complexity" evidence="2">
    <location>
        <begin position="28"/>
        <end position="43"/>
    </location>
</feature>
<dbReference type="HOGENOM" id="CLU_1168172_0_0_1"/>
<evidence type="ECO:0000256" key="1">
    <source>
        <dbReference type="ARBA" id="ARBA00022837"/>
    </source>
</evidence>
<dbReference type="PANTHER" id="PTHR11216:SF174">
    <property type="entry name" value="GH06923P"/>
    <property type="match status" value="1"/>
</dbReference>
<reference evidence="5" key="2">
    <citation type="submission" date="2025-08" db="UniProtKB">
        <authorList>
            <consortium name="Ensembl"/>
        </authorList>
    </citation>
    <scope>IDENTIFICATION</scope>
</reference>
<sequence>ENSPQVNQLTQNRGWTSFDDSPVHAATGNNFSGNSPWSSGPGNEKWAAFTEQKNKDPASNDGAPATQPRKRTSDQTYPLNSQTPGVTQTFPRTTPLKTPGNFTRTGETPTQARQRNPSKEDVIGQSQPPGGGNDVSDPWCITSEQREYYMKQFATMQSDIKGKIDGQTARNFFTKSKLPILELSHIWELSDMDQDGHLTLDEFCTAFHLVVARKNGYELPIHLPQALVPTLIDIGGGE</sequence>
<reference evidence="6" key="1">
    <citation type="submission" date="2003-08" db="EMBL/GenBank/DDBJ databases">
        <authorList>
            <person name="Birren B."/>
            <person name="Nusbaum C."/>
            <person name="Abebe A."/>
            <person name="Abouelleil A."/>
            <person name="Adekoya E."/>
            <person name="Ait-zahra M."/>
            <person name="Allen N."/>
            <person name="Allen T."/>
            <person name="An P."/>
            <person name="Anderson M."/>
            <person name="Anderson S."/>
            <person name="Arachchi H."/>
            <person name="Armbruster J."/>
            <person name="Bachantsang P."/>
            <person name="Baldwin J."/>
            <person name="Barry A."/>
            <person name="Bayul T."/>
            <person name="Blitshsteyn B."/>
            <person name="Bloom T."/>
            <person name="Blye J."/>
            <person name="Boguslavskiy L."/>
            <person name="Borowsky M."/>
            <person name="Boukhgalter B."/>
            <person name="Brunache A."/>
            <person name="Butler J."/>
            <person name="Calixte N."/>
            <person name="Calvo S."/>
            <person name="Camarata J."/>
            <person name="Campo K."/>
            <person name="Chang J."/>
            <person name="Cheshatsang Y."/>
            <person name="Citroen M."/>
            <person name="Collymore A."/>
            <person name="Considine T."/>
            <person name="Cook A."/>
            <person name="Cooke P."/>
            <person name="Corum B."/>
            <person name="Cuomo C."/>
            <person name="David R."/>
            <person name="Dawoe T."/>
            <person name="Degray S."/>
            <person name="Dodge S."/>
            <person name="Dooley K."/>
            <person name="Dorje P."/>
            <person name="Dorjee K."/>
            <person name="Dorris L."/>
            <person name="Duffey N."/>
            <person name="Dupes A."/>
            <person name="Elkins T."/>
            <person name="Engels R."/>
            <person name="Erickson J."/>
            <person name="Farina A."/>
            <person name="Faro S."/>
            <person name="Ferreira P."/>
            <person name="Fischer H."/>
            <person name="Fitzgerald M."/>
            <person name="Foley K."/>
            <person name="Gage D."/>
            <person name="Galagan J."/>
            <person name="Gearin G."/>
            <person name="Gnerre S."/>
            <person name="Gnirke A."/>
            <person name="Goyette A."/>
            <person name="Graham J."/>
            <person name="Grandbois E."/>
            <person name="Gyaltsen K."/>
            <person name="Hafez N."/>
            <person name="Hagopian D."/>
            <person name="Hagos B."/>
            <person name="Hall J."/>
            <person name="Hatcher B."/>
            <person name="Heller A."/>
            <person name="Higgins H."/>
            <person name="Honan T."/>
            <person name="Horn A."/>
            <person name="Houde N."/>
            <person name="Hughes L."/>
            <person name="Hulme W."/>
            <person name="Husby E."/>
            <person name="Iliev I."/>
            <person name="Jaffe D."/>
            <person name="Jones C."/>
            <person name="Kamal M."/>
            <person name="Kamat A."/>
            <person name="Kamvysselis M."/>
            <person name="Karlsson E."/>
            <person name="Kells C."/>
            <person name="Kieu A."/>
            <person name="Kisner P."/>
            <person name="Kodira C."/>
            <person name="Kulbokas E."/>
            <person name="Labutti K."/>
            <person name="Lama D."/>
            <person name="Landers T."/>
            <person name="Leger J."/>
            <person name="Levine S."/>
            <person name="Lewis D."/>
            <person name="Lewis T."/>
            <person name="Lindblad-toh K."/>
            <person name="Liu X."/>
            <person name="Lokyitsang T."/>
            <person name="Lokyitsang Y."/>
            <person name="Lucien O."/>
            <person name="Lui A."/>
            <person name="Ma L.J."/>
            <person name="Mabbitt R."/>
            <person name="Macdonald J."/>
            <person name="Maclean C."/>
            <person name="Major J."/>
            <person name="Manning J."/>
            <person name="Marabella R."/>
            <person name="Maru K."/>
            <person name="Matthews C."/>
            <person name="Mauceli E."/>
            <person name="Mccarthy M."/>
            <person name="Mcdonough S."/>
            <person name="Mcghee T."/>
            <person name="Meldrim J."/>
            <person name="Meneus L."/>
            <person name="Mesirov J."/>
            <person name="Mihalev A."/>
            <person name="Mihova T."/>
            <person name="Mikkelsen T."/>
            <person name="Mlenga V."/>
            <person name="Moru K."/>
            <person name="Mozes J."/>
            <person name="Mulrain L."/>
            <person name="Munson G."/>
            <person name="Naylor J."/>
            <person name="Newes C."/>
            <person name="Nguyen C."/>
            <person name="Nguyen N."/>
            <person name="Nguyen T."/>
            <person name="Nicol R."/>
            <person name="Nielsen C."/>
            <person name="Nizzari M."/>
            <person name="Norbu C."/>
            <person name="Norbu N."/>
            <person name="O'donnell P."/>
            <person name="Okoawo O."/>
            <person name="O'leary S."/>
            <person name="Omotosho B."/>
            <person name="O'neill K."/>
            <person name="Osman S."/>
            <person name="Parker S."/>
            <person name="Perrin D."/>
            <person name="Phunkhang P."/>
            <person name="Piqani B."/>
            <person name="Purcell S."/>
            <person name="Rachupka T."/>
            <person name="Ramasamy U."/>
            <person name="Rameau R."/>
            <person name="Ray V."/>
            <person name="Raymond C."/>
            <person name="Retta R."/>
            <person name="Richardson S."/>
            <person name="Rise C."/>
            <person name="Rodriguez J."/>
            <person name="Rogers J."/>
            <person name="Rogov P."/>
            <person name="Rutman M."/>
            <person name="Schupbach R."/>
            <person name="Seaman C."/>
            <person name="Settipalli S."/>
            <person name="Sharpe T."/>
            <person name="Sheridan J."/>
            <person name="Sherpa N."/>
            <person name="Shi J."/>
            <person name="Smirnov S."/>
            <person name="Smith C."/>
            <person name="Sougnez C."/>
            <person name="Spencer B."/>
            <person name="Stalker J."/>
            <person name="Stange-thomann N."/>
            <person name="Stavropoulos S."/>
            <person name="Stetson K."/>
            <person name="Stone C."/>
            <person name="Stone S."/>
            <person name="Stubbs M."/>
            <person name="Talamas J."/>
            <person name="Tchuinga P."/>
            <person name="Tenzing P."/>
            <person name="Tesfaye S."/>
            <person name="Theodore J."/>
            <person name="Thoulutsang Y."/>
            <person name="Topham K."/>
            <person name="Towey S."/>
            <person name="Tsamla T."/>
            <person name="Tsomo N."/>
            <person name="Vallee D."/>
            <person name="Vassiliev H."/>
            <person name="Venkataraman V."/>
            <person name="Vinson J."/>
            <person name="Vo A."/>
            <person name="Wade C."/>
            <person name="Wang S."/>
            <person name="Wangchuk T."/>
            <person name="Wangdi T."/>
            <person name="Whittaker C."/>
            <person name="Wilkinson J."/>
            <person name="Wu Y."/>
            <person name="Wyman D."/>
            <person name="Yadav S."/>
            <person name="Yang S."/>
            <person name="Yang X."/>
            <person name="Yeager S."/>
            <person name="Yee E."/>
            <person name="Young G."/>
            <person name="Zainoun J."/>
            <person name="Zembeck L."/>
            <person name="Zimmer A."/>
            <person name="Zody M."/>
            <person name="Lander E."/>
        </authorList>
    </citation>
    <scope>NUCLEOTIDE SEQUENCE [LARGE SCALE GENOMIC DNA]</scope>
</reference>
<dbReference type="GO" id="GO:0006897">
    <property type="term" value="P:endocytosis"/>
    <property type="evidence" value="ECO:0007669"/>
    <property type="project" value="TreeGrafter"/>
</dbReference>
<evidence type="ECO:0008006" key="7">
    <source>
        <dbReference type="Google" id="ProtNLM"/>
    </source>
</evidence>
<dbReference type="Proteomes" id="UP000007875">
    <property type="component" value="Unassembled WGS sequence"/>
</dbReference>
<dbReference type="GO" id="GO:0016197">
    <property type="term" value="P:endosomal transport"/>
    <property type="evidence" value="ECO:0007669"/>
    <property type="project" value="TreeGrafter"/>
</dbReference>
<dbReference type="AlphaFoldDB" id="H2Z3B6"/>
<accession>H2Z3B6</accession>
<feature type="compositionally biased region" description="Polar residues" evidence="2">
    <location>
        <begin position="1"/>
        <end position="19"/>
    </location>
</feature>